<organism evidence="3 4">
    <name type="scientific">Chiayiivirga flava</name>
    <dbReference type="NCBI Taxonomy" id="659595"/>
    <lineage>
        <taxon>Bacteria</taxon>
        <taxon>Pseudomonadati</taxon>
        <taxon>Pseudomonadota</taxon>
        <taxon>Gammaproteobacteria</taxon>
        <taxon>Lysobacterales</taxon>
        <taxon>Lysobacteraceae</taxon>
        <taxon>Chiayiivirga</taxon>
    </lineage>
</organism>
<proteinExistence type="predicted"/>
<dbReference type="AlphaFoldDB" id="A0A7W8D7A5"/>
<dbReference type="Gene3D" id="2.130.10.10">
    <property type="entry name" value="YVTN repeat-like/Quinoprotein amine dehydrogenase"/>
    <property type="match status" value="2"/>
</dbReference>
<feature type="chain" id="PRO_5030594914" evidence="2">
    <location>
        <begin position="26"/>
        <end position="435"/>
    </location>
</feature>
<reference evidence="3 4" key="1">
    <citation type="submission" date="2020-08" db="EMBL/GenBank/DDBJ databases">
        <title>Genomic Encyclopedia of Type Strains, Phase IV (KMG-IV): sequencing the most valuable type-strain genomes for metagenomic binning, comparative biology and taxonomic classification.</title>
        <authorList>
            <person name="Goeker M."/>
        </authorList>
    </citation>
    <scope>NUCLEOTIDE SEQUENCE [LARGE SCALE GENOMIC DNA]</scope>
    <source>
        <strain evidence="3 4">DSM 24163</strain>
    </source>
</reference>
<evidence type="ECO:0000256" key="1">
    <source>
        <dbReference type="SAM" id="MobiDB-lite"/>
    </source>
</evidence>
<dbReference type="Proteomes" id="UP000521199">
    <property type="component" value="Unassembled WGS sequence"/>
</dbReference>
<feature type="compositionally biased region" description="Low complexity" evidence="1">
    <location>
        <begin position="37"/>
        <end position="67"/>
    </location>
</feature>
<evidence type="ECO:0000256" key="2">
    <source>
        <dbReference type="SAM" id="SignalP"/>
    </source>
</evidence>
<dbReference type="EMBL" id="JACHHP010000002">
    <property type="protein sequence ID" value="MBB5207588.1"/>
    <property type="molecule type" value="Genomic_DNA"/>
</dbReference>
<sequence>MNVKQSTAGWLVAIALCGATVAVGAQQPSPSPDPADPSKVASDPAVDAAPEATPDPAVDATPPAADTAPPPAAPAATTDPVAALRSELMPNAATQALILDIAESDSRAIAVGERGQILVSESRSDWRQVADVPTRATLTAVAAGGKTAWAVGHDGVILHSADGGLAWTVQRIDVQRPPADDEEFDPRQGVPLLDVLMLDAQRAIAVGAYSLMLRTDDGGATWRRVDVTGAVADAAPDAADADADADTDTDTDTDEGDAYDEESWTISSDELVLDEESDPHFNGIVRTGSGALFIVAERGAAFRSRDDGATWERLQLPYPGSMFGAIAYEGDHLIAFGMRGNAFETRDLGDTWNTLDTGTDLSLMGGAPLPGGGVVLVGANGIVVHRASADAAPATQVYSTEASGTPVLASVLPRGGADLIVSGEKGLGTTRLTQQ</sequence>
<feature type="signal peptide" evidence="2">
    <location>
        <begin position="1"/>
        <end position="25"/>
    </location>
</feature>
<protein>
    <submittedName>
        <fullName evidence="3">Photosystem II stability/assembly factor-like uncharacterized protein</fullName>
    </submittedName>
</protein>
<dbReference type="RefSeq" id="WP_183960132.1">
    <property type="nucleotide sequence ID" value="NZ_JACHHP010000002.1"/>
</dbReference>
<keyword evidence="4" id="KW-1185">Reference proteome</keyword>
<dbReference type="InterPro" id="IPR036278">
    <property type="entry name" value="Sialidase_sf"/>
</dbReference>
<accession>A0A7W8D7A5</accession>
<feature type="region of interest" description="Disordered" evidence="1">
    <location>
        <begin position="233"/>
        <end position="261"/>
    </location>
</feature>
<keyword evidence="2" id="KW-0732">Signal</keyword>
<dbReference type="InterPro" id="IPR015943">
    <property type="entry name" value="WD40/YVTN_repeat-like_dom_sf"/>
</dbReference>
<feature type="compositionally biased region" description="Acidic residues" evidence="1">
    <location>
        <begin position="239"/>
        <end position="261"/>
    </location>
</feature>
<comment type="caution">
    <text evidence="3">The sequence shown here is derived from an EMBL/GenBank/DDBJ whole genome shotgun (WGS) entry which is preliminary data.</text>
</comment>
<feature type="region of interest" description="Disordered" evidence="1">
    <location>
        <begin position="24"/>
        <end position="78"/>
    </location>
</feature>
<name>A0A7W8D7A5_9GAMM</name>
<dbReference type="PANTHER" id="PTHR47199">
    <property type="entry name" value="PHOTOSYSTEM II STABILITY/ASSEMBLY FACTOR HCF136, CHLOROPLASTIC"/>
    <property type="match status" value="1"/>
</dbReference>
<evidence type="ECO:0000313" key="4">
    <source>
        <dbReference type="Proteomes" id="UP000521199"/>
    </source>
</evidence>
<gene>
    <name evidence="3" type="ORF">HNQ52_001117</name>
</gene>
<evidence type="ECO:0000313" key="3">
    <source>
        <dbReference type="EMBL" id="MBB5207588.1"/>
    </source>
</evidence>
<dbReference type="SUPFAM" id="SSF50939">
    <property type="entry name" value="Sialidases"/>
    <property type="match status" value="1"/>
</dbReference>
<dbReference type="PANTHER" id="PTHR47199:SF2">
    <property type="entry name" value="PHOTOSYSTEM II STABILITY_ASSEMBLY FACTOR HCF136, CHLOROPLASTIC"/>
    <property type="match status" value="1"/>
</dbReference>